<keyword evidence="2" id="KW-1185">Reference proteome</keyword>
<evidence type="ECO:0000313" key="2">
    <source>
        <dbReference type="Proteomes" id="UP000092445"/>
    </source>
</evidence>
<protein>
    <submittedName>
        <fullName evidence="1">Uncharacterized protein</fullName>
    </submittedName>
</protein>
<dbReference type="EnsemblMetazoa" id="GPAI013596-RA">
    <property type="protein sequence ID" value="GPAI013596-PA"/>
    <property type="gene ID" value="GPAI013596"/>
</dbReference>
<organism evidence="1 2">
    <name type="scientific">Glossina pallidipes</name>
    <name type="common">Tsetse fly</name>
    <dbReference type="NCBI Taxonomy" id="7398"/>
    <lineage>
        <taxon>Eukaryota</taxon>
        <taxon>Metazoa</taxon>
        <taxon>Ecdysozoa</taxon>
        <taxon>Arthropoda</taxon>
        <taxon>Hexapoda</taxon>
        <taxon>Insecta</taxon>
        <taxon>Pterygota</taxon>
        <taxon>Neoptera</taxon>
        <taxon>Endopterygota</taxon>
        <taxon>Diptera</taxon>
        <taxon>Brachycera</taxon>
        <taxon>Muscomorpha</taxon>
        <taxon>Hippoboscoidea</taxon>
        <taxon>Glossinidae</taxon>
        <taxon>Glossina</taxon>
    </lineage>
</organism>
<evidence type="ECO:0000313" key="1">
    <source>
        <dbReference type="EnsemblMetazoa" id="GPAI013596-PA"/>
    </source>
</evidence>
<accession>A0A1A9ZG65</accession>
<dbReference type="Proteomes" id="UP000092445">
    <property type="component" value="Unassembled WGS sequence"/>
</dbReference>
<dbReference type="VEuPathDB" id="VectorBase:GPAI013596"/>
<reference evidence="2" key="1">
    <citation type="submission" date="2014-03" db="EMBL/GenBank/DDBJ databases">
        <authorList>
            <person name="Aksoy S."/>
            <person name="Warren W."/>
            <person name="Wilson R.K."/>
        </authorList>
    </citation>
    <scope>NUCLEOTIDE SEQUENCE [LARGE SCALE GENOMIC DNA]</scope>
    <source>
        <strain evidence="2">IAEA</strain>
    </source>
</reference>
<proteinExistence type="predicted"/>
<dbReference type="AlphaFoldDB" id="A0A1A9ZG65"/>
<reference evidence="1" key="2">
    <citation type="submission" date="2020-05" db="UniProtKB">
        <authorList>
            <consortium name="EnsemblMetazoa"/>
        </authorList>
    </citation>
    <scope>IDENTIFICATION</scope>
    <source>
        <strain evidence="1">IAEA</strain>
    </source>
</reference>
<name>A0A1A9ZG65_GLOPL</name>
<sequence>MAYTEKSFGAALLSSPGVSFFAMCSKPILSINTGSDSLIVTMALLFRNAKQFPGSISVLSICTEFYTKFELLYRHILIQLEKLPKFPTLCQFLDYNMWACQTDASNYSKVGL</sequence>